<gene>
    <name evidence="1" type="ORF">HSB1_21440</name>
</gene>
<organism evidence="1 2">
    <name type="scientific">Halogranum salarium B-1</name>
    <dbReference type="NCBI Taxonomy" id="1210908"/>
    <lineage>
        <taxon>Archaea</taxon>
        <taxon>Methanobacteriati</taxon>
        <taxon>Methanobacteriota</taxon>
        <taxon>Stenosarchaea group</taxon>
        <taxon>Halobacteria</taxon>
        <taxon>Halobacteriales</taxon>
        <taxon>Haloferacaceae</taxon>
    </lineage>
</organism>
<name>J3JGC8_9EURY</name>
<proteinExistence type="predicted"/>
<comment type="caution">
    <text evidence="1">The sequence shown here is derived from an EMBL/GenBank/DDBJ whole genome shotgun (WGS) entry which is preliminary data.</text>
</comment>
<protein>
    <submittedName>
        <fullName evidence="1">Uncharacterized protein</fullName>
    </submittedName>
</protein>
<accession>J3JGC8</accession>
<reference evidence="1 2" key="1">
    <citation type="journal article" date="2012" name="J. Bacteriol.">
        <title>Draft Genome Sequence of the Extremely Halophilic Archaeon Halogranum salarium B-1T.</title>
        <authorList>
            <person name="Kim K.K."/>
            <person name="Lee K.C."/>
            <person name="Lee J.S."/>
        </authorList>
    </citation>
    <scope>NUCLEOTIDE SEQUENCE [LARGE SCALE GENOMIC DNA]</scope>
    <source>
        <strain evidence="1 2">B-1</strain>
    </source>
</reference>
<sequence>MLERVDPAHDKVLPDRLHSLELRLGDIRDRLAVTGSRRHVDGPRVGYGVIDPREELDTAVRCDD</sequence>
<evidence type="ECO:0000313" key="2">
    <source>
        <dbReference type="Proteomes" id="UP000007813"/>
    </source>
</evidence>
<evidence type="ECO:0000313" key="1">
    <source>
        <dbReference type="EMBL" id="EJN59986.1"/>
    </source>
</evidence>
<dbReference type="Proteomes" id="UP000007813">
    <property type="component" value="Unassembled WGS sequence"/>
</dbReference>
<dbReference type="AlphaFoldDB" id="J3JGC8"/>
<dbReference type="EMBL" id="ALJD01000004">
    <property type="protein sequence ID" value="EJN59986.1"/>
    <property type="molecule type" value="Genomic_DNA"/>
</dbReference>